<gene>
    <name evidence="2" type="ORF">ACFOET_18660</name>
</gene>
<reference evidence="3" key="1">
    <citation type="journal article" date="2019" name="Int. J. Syst. Evol. Microbiol.">
        <title>The Global Catalogue of Microorganisms (GCM) 10K type strain sequencing project: providing services to taxonomists for standard genome sequencing and annotation.</title>
        <authorList>
            <consortium name="The Broad Institute Genomics Platform"/>
            <consortium name="The Broad Institute Genome Sequencing Center for Infectious Disease"/>
            <person name="Wu L."/>
            <person name="Ma J."/>
        </authorList>
    </citation>
    <scope>NUCLEOTIDE SEQUENCE [LARGE SCALE GENOMIC DNA]</scope>
    <source>
        <strain evidence="3">KCTC 52416</strain>
    </source>
</reference>
<feature type="domain" description="Calcineurin-like phosphoesterase" evidence="1">
    <location>
        <begin position="26"/>
        <end position="246"/>
    </location>
</feature>
<dbReference type="PANTHER" id="PTHR43143">
    <property type="entry name" value="METALLOPHOSPHOESTERASE, CALCINEURIN SUPERFAMILY"/>
    <property type="match status" value="1"/>
</dbReference>
<dbReference type="InterPro" id="IPR051918">
    <property type="entry name" value="STPP_CPPED1"/>
</dbReference>
<keyword evidence="3" id="KW-1185">Reference proteome</keyword>
<organism evidence="2 3">
    <name type="scientific">Parapedobacter deserti</name>
    <dbReference type="NCBI Taxonomy" id="1912957"/>
    <lineage>
        <taxon>Bacteria</taxon>
        <taxon>Pseudomonadati</taxon>
        <taxon>Bacteroidota</taxon>
        <taxon>Sphingobacteriia</taxon>
        <taxon>Sphingobacteriales</taxon>
        <taxon>Sphingobacteriaceae</taxon>
        <taxon>Parapedobacter</taxon>
    </lineage>
</organism>
<dbReference type="PROSITE" id="PS51257">
    <property type="entry name" value="PROKAR_LIPOPROTEIN"/>
    <property type="match status" value="1"/>
</dbReference>
<dbReference type="Proteomes" id="UP001595526">
    <property type="component" value="Unassembled WGS sequence"/>
</dbReference>
<comment type="caution">
    <text evidence="2">The sequence shown here is derived from an EMBL/GenBank/DDBJ whole genome shotgun (WGS) entry which is preliminary data.</text>
</comment>
<dbReference type="Gene3D" id="3.60.21.10">
    <property type="match status" value="1"/>
</dbReference>
<dbReference type="Pfam" id="PF00149">
    <property type="entry name" value="Metallophos"/>
    <property type="match status" value="1"/>
</dbReference>
<dbReference type="RefSeq" id="WP_379025470.1">
    <property type="nucleotide sequence ID" value="NZ_JBHRTA010000058.1"/>
</dbReference>
<evidence type="ECO:0000313" key="2">
    <source>
        <dbReference type="EMBL" id="MFC3199646.1"/>
    </source>
</evidence>
<protein>
    <submittedName>
        <fullName evidence="2">Metallophosphoesterase</fullName>
    </submittedName>
</protein>
<evidence type="ECO:0000313" key="3">
    <source>
        <dbReference type="Proteomes" id="UP001595526"/>
    </source>
</evidence>
<dbReference type="PANTHER" id="PTHR43143:SF5">
    <property type="entry name" value="SECRETED PROTEIN"/>
    <property type="match status" value="1"/>
</dbReference>
<dbReference type="InterPro" id="IPR004843">
    <property type="entry name" value="Calcineurin-like_PHP"/>
</dbReference>
<evidence type="ECO:0000259" key="1">
    <source>
        <dbReference type="Pfam" id="PF00149"/>
    </source>
</evidence>
<name>A0ABV7JS96_9SPHI</name>
<dbReference type="SUPFAM" id="SSF56300">
    <property type="entry name" value="Metallo-dependent phosphatases"/>
    <property type="match status" value="1"/>
</dbReference>
<sequence length="325" mass="36693">MKKKINNLMIGILLTLSLSCKEEKSFRIVLLPDTQVYSESYPEIFQAQTEWIVNNKDSIAFVLQQGDITNHNVPEQWKVAAEALQHMDNIVPYALATGNHDNGEKGHAGTRDLSYFNQYFPFDRYSTMPYFGGAMEAGKLDNYWCKFSGGGMDWLVLNLEFGPRNSVLKWADTVIQAHPQHKIIINTHAYMYSDETRMSPDRSHHWLPQSYGLGKDSVDLVNNGEEMWEKLVKKHANICIVVSGHVLNDGVGTLVSEGDHGNNVYQMLANFQGGVEGSINGGNGFLRILTIDPKQKTISVKTYSPHIDEYKTTEEHQFILTNASF</sequence>
<proteinExistence type="predicted"/>
<dbReference type="InterPro" id="IPR029052">
    <property type="entry name" value="Metallo-depent_PP-like"/>
</dbReference>
<accession>A0ABV7JS96</accession>
<dbReference type="EMBL" id="JBHRTA010000058">
    <property type="protein sequence ID" value="MFC3199646.1"/>
    <property type="molecule type" value="Genomic_DNA"/>
</dbReference>